<evidence type="ECO:0000259" key="4">
    <source>
        <dbReference type="PROSITE" id="PS01124"/>
    </source>
</evidence>
<organism evidence="5 6">
    <name type="scientific">Pseudomonas muyukensis</name>
    <dbReference type="NCBI Taxonomy" id="2842357"/>
    <lineage>
        <taxon>Bacteria</taxon>
        <taxon>Pseudomonadati</taxon>
        <taxon>Pseudomonadota</taxon>
        <taxon>Gammaproteobacteria</taxon>
        <taxon>Pseudomonadales</taxon>
        <taxon>Pseudomonadaceae</taxon>
        <taxon>Pseudomonas</taxon>
    </lineage>
</organism>
<evidence type="ECO:0000256" key="1">
    <source>
        <dbReference type="ARBA" id="ARBA00023015"/>
    </source>
</evidence>
<feature type="domain" description="HTH araC/xylS-type" evidence="4">
    <location>
        <begin position="218"/>
        <end position="316"/>
    </location>
</feature>
<evidence type="ECO:0000256" key="3">
    <source>
        <dbReference type="ARBA" id="ARBA00023163"/>
    </source>
</evidence>
<gene>
    <name evidence="5" type="ORF">KSS95_21055</name>
</gene>
<dbReference type="PANTHER" id="PTHR43280:SF28">
    <property type="entry name" value="HTH-TYPE TRANSCRIPTIONAL ACTIVATOR RHAS"/>
    <property type="match status" value="1"/>
</dbReference>
<dbReference type="PROSITE" id="PS00041">
    <property type="entry name" value="HTH_ARAC_FAMILY_1"/>
    <property type="match status" value="1"/>
</dbReference>
<keyword evidence="6" id="KW-1185">Reference proteome</keyword>
<keyword evidence="2" id="KW-0238">DNA-binding</keyword>
<name>A0ABX8M6A2_9PSED</name>
<dbReference type="InterPro" id="IPR018062">
    <property type="entry name" value="HTH_AraC-typ_CS"/>
</dbReference>
<dbReference type="InterPro" id="IPR018060">
    <property type="entry name" value="HTH_AraC"/>
</dbReference>
<dbReference type="PANTHER" id="PTHR43280">
    <property type="entry name" value="ARAC-FAMILY TRANSCRIPTIONAL REGULATOR"/>
    <property type="match status" value="1"/>
</dbReference>
<dbReference type="InterPro" id="IPR002818">
    <property type="entry name" value="DJ-1/PfpI"/>
</dbReference>
<dbReference type="Proteomes" id="UP001047646">
    <property type="component" value="Chromosome"/>
</dbReference>
<evidence type="ECO:0000313" key="6">
    <source>
        <dbReference type="Proteomes" id="UP001047646"/>
    </source>
</evidence>
<evidence type="ECO:0000256" key="2">
    <source>
        <dbReference type="ARBA" id="ARBA00023125"/>
    </source>
</evidence>
<accession>A0ABX8M6A2</accession>
<dbReference type="Pfam" id="PF12833">
    <property type="entry name" value="HTH_18"/>
    <property type="match status" value="1"/>
</dbReference>
<keyword evidence="3" id="KW-0804">Transcription</keyword>
<dbReference type="EMBL" id="CP077073">
    <property type="protein sequence ID" value="QXH34611.1"/>
    <property type="molecule type" value="Genomic_DNA"/>
</dbReference>
<dbReference type="PROSITE" id="PS01124">
    <property type="entry name" value="HTH_ARAC_FAMILY_2"/>
    <property type="match status" value="1"/>
</dbReference>
<dbReference type="SMART" id="SM00342">
    <property type="entry name" value="HTH_ARAC"/>
    <property type="match status" value="1"/>
</dbReference>
<dbReference type="Pfam" id="PF01965">
    <property type="entry name" value="DJ-1_PfpI"/>
    <property type="match status" value="1"/>
</dbReference>
<protein>
    <submittedName>
        <fullName evidence="5">Helix-turn-helix domain-containing protein</fullName>
    </submittedName>
</protein>
<evidence type="ECO:0000313" key="5">
    <source>
        <dbReference type="EMBL" id="QXH34611.1"/>
    </source>
</evidence>
<proteinExistence type="predicted"/>
<reference evidence="5" key="1">
    <citation type="journal article" date="2021" name="Microorganisms">
        <title>The Ever-Expanding Pseudomonas Genus: Description of 43 New Species and Partition of the Pseudomonas putida Group.</title>
        <authorList>
            <person name="Girard L."/>
            <person name="Lood C."/>
            <person name="Hofte M."/>
            <person name="Vandamme P."/>
            <person name="Rokni-Zadeh H."/>
            <person name="van Noort V."/>
            <person name="Lavigne R."/>
            <person name="De Mot R."/>
        </authorList>
    </citation>
    <scope>NUCLEOTIDE SEQUENCE</scope>
    <source>
        <strain evidence="5">COW39</strain>
    </source>
</reference>
<dbReference type="RefSeq" id="WP_217849330.1">
    <property type="nucleotide sequence ID" value="NZ_CP077073.1"/>
</dbReference>
<sequence length="326" mass="36109">MKKVAILSYDGCWGMGVFAAADFFRIVALLEQHLGLAQTYAVEVLSSDGAQVRAASGHLIRPDAAITQTGGHDLLIIPPVEGARLVAGFTPEPDMLAWLTARERGGARLLAMTTGVCFLAEAGLADHRLLATHWAYVRQMKKRYPTCQFVPQQSFLQAGSIWSTGTLNGSFDALLEILALDRGDQFAQLCATHLLVSAPAQLNPILPGHRNHCDEVILRLQNWIDSHHAEAITIERMGHEVALAERTLKRRFQQATRLSPNLYVQKVRIDRAKKLLLANSLSVKAIAYEVGYENVSFFVRLFKTHVGQTPAQWRKCETLLNTFDLG</sequence>
<keyword evidence="1" id="KW-0805">Transcription regulation</keyword>